<proteinExistence type="predicted"/>
<sequence>MKHSSRSNKDYSPSRRRHDSRDRNKRDKYQSSSRSKDYSSDIAKMKDKMRTGLESARSYQYEPETSSSKVKIEDEIDHVERARIIQQIEENGFQPANFKTSSGSRKYADKKKEKESNSETNHDAAMFGPAWKSKEQLKKIDKKIKEEVNLDDVELPEANMKKLSTNAPMVPDHVTYDILFKTTFF</sequence>
<evidence type="ECO:0000313" key="3">
    <source>
        <dbReference type="Proteomes" id="UP000494206"/>
    </source>
</evidence>
<dbReference type="Proteomes" id="UP000494206">
    <property type="component" value="Unassembled WGS sequence"/>
</dbReference>
<feature type="compositionally biased region" description="Basic and acidic residues" evidence="1">
    <location>
        <begin position="106"/>
        <end position="122"/>
    </location>
</feature>
<dbReference type="AlphaFoldDB" id="A0A8S1FBC9"/>
<feature type="region of interest" description="Disordered" evidence="1">
    <location>
        <begin position="88"/>
        <end position="128"/>
    </location>
</feature>
<feature type="compositionally biased region" description="Basic and acidic residues" evidence="1">
    <location>
        <begin position="7"/>
        <end position="51"/>
    </location>
</feature>
<accession>A0A8S1FBC9</accession>
<evidence type="ECO:0000313" key="2">
    <source>
        <dbReference type="EMBL" id="CAB3409890.1"/>
    </source>
</evidence>
<dbReference type="OrthoDB" id="5826575at2759"/>
<gene>
    <name evidence="2" type="ORF">CBOVIS_LOCUS11486</name>
</gene>
<reference evidence="2 3" key="1">
    <citation type="submission" date="2020-04" db="EMBL/GenBank/DDBJ databases">
        <authorList>
            <person name="Laetsch R D."/>
            <person name="Stevens L."/>
            <person name="Kumar S."/>
            <person name="Blaxter L. M."/>
        </authorList>
    </citation>
    <scope>NUCLEOTIDE SEQUENCE [LARGE SCALE GENOMIC DNA]</scope>
</reference>
<evidence type="ECO:0000256" key="1">
    <source>
        <dbReference type="SAM" id="MobiDB-lite"/>
    </source>
</evidence>
<name>A0A8S1FBC9_9PELO</name>
<feature type="region of interest" description="Disordered" evidence="1">
    <location>
        <begin position="1"/>
        <end position="74"/>
    </location>
</feature>
<protein>
    <submittedName>
        <fullName evidence="2">Uncharacterized protein</fullName>
    </submittedName>
</protein>
<dbReference type="EMBL" id="CADEPM010000009">
    <property type="protein sequence ID" value="CAB3409890.1"/>
    <property type="molecule type" value="Genomic_DNA"/>
</dbReference>
<keyword evidence="3" id="KW-1185">Reference proteome</keyword>
<comment type="caution">
    <text evidence="2">The sequence shown here is derived from an EMBL/GenBank/DDBJ whole genome shotgun (WGS) entry which is preliminary data.</text>
</comment>
<organism evidence="2 3">
    <name type="scientific">Caenorhabditis bovis</name>
    <dbReference type="NCBI Taxonomy" id="2654633"/>
    <lineage>
        <taxon>Eukaryota</taxon>
        <taxon>Metazoa</taxon>
        <taxon>Ecdysozoa</taxon>
        <taxon>Nematoda</taxon>
        <taxon>Chromadorea</taxon>
        <taxon>Rhabditida</taxon>
        <taxon>Rhabditina</taxon>
        <taxon>Rhabditomorpha</taxon>
        <taxon>Rhabditoidea</taxon>
        <taxon>Rhabditidae</taxon>
        <taxon>Peloderinae</taxon>
        <taxon>Caenorhabditis</taxon>
    </lineage>
</organism>